<dbReference type="InterPro" id="IPR038725">
    <property type="entry name" value="YdaG_split_barrel_FMN-bd"/>
</dbReference>
<dbReference type="InterPro" id="IPR052917">
    <property type="entry name" value="Stress-Dev_Protein"/>
</dbReference>
<comment type="caution">
    <text evidence="3">The sequence shown here is derived from an EMBL/GenBank/DDBJ whole genome shotgun (WGS) entry which is preliminary data.</text>
</comment>
<dbReference type="Gene3D" id="2.30.110.10">
    <property type="entry name" value="Electron Transport, Fmn-binding Protein, Chain A"/>
    <property type="match status" value="1"/>
</dbReference>
<dbReference type="Pfam" id="PF12674">
    <property type="entry name" value="Zn_ribbon_2"/>
    <property type="match status" value="1"/>
</dbReference>
<evidence type="ECO:0000313" key="3">
    <source>
        <dbReference type="EMBL" id="NME87273.1"/>
    </source>
</evidence>
<dbReference type="RefSeq" id="WP_168947998.1">
    <property type="nucleotide sequence ID" value="NZ_JABAGL010000021.1"/>
</dbReference>
<name>A0A7X9XJB4_9BACE</name>
<evidence type="ECO:0000313" key="4">
    <source>
        <dbReference type="Proteomes" id="UP000520291"/>
    </source>
</evidence>
<dbReference type="InterPro" id="IPR012349">
    <property type="entry name" value="Split_barrel_FMN-bd"/>
</dbReference>
<reference evidence="3 4" key="1">
    <citation type="submission" date="2020-04" db="EMBL/GenBank/DDBJ databases">
        <authorList>
            <person name="Hitch T.C.A."/>
            <person name="Wylensek D."/>
            <person name="Clavel T."/>
        </authorList>
    </citation>
    <scope>NUCLEOTIDE SEQUENCE [LARGE SCALE GENOMIC DNA]</scope>
    <source>
        <strain evidence="3 4">WCA3-601-WT-5E</strain>
    </source>
</reference>
<dbReference type="InterPro" id="IPR025868">
    <property type="entry name" value="Zn_ribbon_dom_put"/>
</dbReference>
<gene>
    <name evidence="3" type="ORF">HF841_14810</name>
</gene>
<dbReference type="PANTHER" id="PTHR34818:SF1">
    <property type="entry name" value="PROTEIN BLI-3"/>
    <property type="match status" value="1"/>
</dbReference>
<sequence>MDKQFCQSCGMPLSDVNKGTNADGSQNNDFCIYCYKEGRFTQDFSMSQMIEFCLQFTDQINKETGWNLTPVQAKEQMLQYFPQLKRWREKDERTLAEKATNLLSQCENVTVVSIDAEGYPRPVQMSKIQTRGFNEIWMATSSTSVKVNDFRKNNKAGLCYDYYGDGVSMRGIVEIITNDAIRKEMWQEWFIHHFPGGATDPNYVLLHFTGTEATFWINGEFAHERIC</sequence>
<proteinExistence type="predicted"/>
<dbReference type="EMBL" id="JABAGL010000021">
    <property type="protein sequence ID" value="NME87273.1"/>
    <property type="molecule type" value="Genomic_DNA"/>
</dbReference>
<dbReference type="Proteomes" id="UP000520291">
    <property type="component" value="Unassembled WGS sequence"/>
</dbReference>
<evidence type="ECO:0000259" key="2">
    <source>
        <dbReference type="Pfam" id="PF16242"/>
    </source>
</evidence>
<dbReference type="AlphaFoldDB" id="A0A7X9XJB4"/>
<protein>
    <submittedName>
        <fullName evidence="3">Pyridoxamine 5'-phosphate oxidase family protein</fullName>
    </submittedName>
</protein>
<evidence type="ECO:0000259" key="1">
    <source>
        <dbReference type="Pfam" id="PF12674"/>
    </source>
</evidence>
<organism evidence="3 4">
    <name type="scientific">Bacteroides eggerthii</name>
    <dbReference type="NCBI Taxonomy" id="28111"/>
    <lineage>
        <taxon>Bacteria</taxon>
        <taxon>Pseudomonadati</taxon>
        <taxon>Bacteroidota</taxon>
        <taxon>Bacteroidia</taxon>
        <taxon>Bacteroidales</taxon>
        <taxon>Bacteroidaceae</taxon>
        <taxon>Bacteroides</taxon>
    </lineage>
</organism>
<feature type="domain" description="General stress protein FMN-binding split barrel" evidence="2">
    <location>
        <begin position="110"/>
        <end position="218"/>
    </location>
</feature>
<dbReference type="PANTHER" id="PTHR34818">
    <property type="entry name" value="PROTEIN BLI-3"/>
    <property type="match status" value="1"/>
</dbReference>
<accession>A0A7X9XJB4</accession>
<dbReference type="SUPFAM" id="SSF50475">
    <property type="entry name" value="FMN-binding split barrel"/>
    <property type="match status" value="1"/>
</dbReference>
<feature type="domain" description="Putative zinc ribbon" evidence="1">
    <location>
        <begin position="5"/>
        <end position="88"/>
    </location>
</feature>
<dbReference type="Pfam" id="PF16242">
    <property type="entry name" value="Pyrid_ox_like"/>
    <property type="match status" value="1"/>
</dbReference>